<name>A0A6A6HNZ7_VIRVR</name>
<keyword evidence="2" id="KW-0812">Transmembrane</keyword>
<feature type="region of interest" description="Disordered" evidence="1">
    <location>
        <begin position="1"/>
        <end position="42"/>
    </location>
</feature>
<keyword evidence="2" id="KW-0472">Membrane</keyword>
<protein>
    <submittedName>
        <fullName evidence="3">Uncharacterized protein</fullName>
    </submittedName>
</protein>
<gene>
    <name evidence="3" type="ORF">EV356DRAFT_108916</name>
</gene>
<evidence type="ECO:0000256" key="2">
    <source>
        <dbReference type="SAM" id="Phobius"/>
    </source>
</evidence>
<evidence type="ECO:0000313" key="4">
    <source>
        <dbReference type="Proteomes" id="UP000800092"/>
    </source>
</evidence>
<evidence type="ECO:0000256" key="1">
    <source>
        <dbReference type="SAM" id="MobiDB-lite"/>
    </source>
</evidence>
<dbReference type="Proteomes" id="UP000800092">
    <property type="component" value="Unassembled WGS sequence"/>
</dbReference>
<sequence>MRTLLRGSSNPDQSARIIGAKMRRPLGPTNSKSSWENPGSSPSTRLILKEILHFEVLSRTTAKSRFFGNVLATSNLLPASVYMIRLQALAYMLHVPFNVLILAIRRLVPSRFTKLKRAL</sequence>
<reference evidence="3" key="1">
    <citation type="journal article" date="2020" name="Stud. Mycol.">
        <title>101 Dothideomycetes genomes: a test case for predicting lifestyles and emergence of pathogens.</title>
        <authorList>
            <person name="Haridas S."/>
            <person name="Albert R."/>
            <person name="Binder M."/>
            <person name="Bloem J."/>
            <person name="Labutti K."/>
            <person name="Salamov A."/>
            <person name="Andreopoulos B."/>
            <person name="Baker S."/>
            <person name="Barry K."/>
            <person name="Bills G."/>
            <person name="Bluhm B."/>
            <person name="Cannon C."/>
            <person name="Castanera R."/>
            <person name="Culley D."/>
            <person name="Daum C."/>
            <person name="Ezra D."/>
            <person name="Gonzalez J."/>
            <person name="Henrissat B."/>
            <person name="Kuo A."/>
            <person name="Liang C."/>
            <person name="Lipzen A."/>
            <person name="Lutzoni F."/>
            <person name="Magnuson J."/>
            <person name="Mondo S."/>
            <person name="Nolan M."/>
            <person name="Ohm R."/>
            <person name="Pangilinan J."/>
            <person name="Park H.-J."/>
            <person name="Ramirez L."/>
            <person name="Alfaro M."/>
            <person name="Sun H."/>
            <person name="Tritt A."/>
            <person name="Yoshinaga Y."/>
            <person name="Zwiers L.-H."/>
            <person name="Turgeon B."/>
            <person name="Goodwin S."/>
            <person name="Spatafora J."/>
            <person name="Crous P."/>
            <person name="Grigoriev I."/>
        </authorList>
    </citation>
    <scope>NUCLEOTIDE SEQUENCE</scope>
    <source>
        <strain evidence="3">Tuck. ex Michener</strain>
    </source>
</reference>
<evidence type="ECO:0000313" key="3">
    <source>
        <dbReference type="EMBL" id="KAF2239731.1"/>
    </source>
</evidence>
<organism evidence="3 4">
    <name type="scientific">Viridothelium virens</name>
    <name type="common">Speckled blister lichen</name>
    <name type="synonym">Trypethelium virens</name>
    <dbReference type="NCBI Taxonomy" id="1048519"/>
    <lineage>
        <taxon>Eukaryota</taxon>
        <taxon>Fungi</taxon>
        <taxon>Dikarya</taxon>
        <taxon>Ascomycota</taxon>
        <taxon>Pezizomycotina</taxon>
        <taxon>Dothideomycetes</taxon>
        <taxon>Dothideomycetes incertae sedis</taxon>
        <taxon>Trypetheliales</taxon>
        <taxon>Trypetheliaceae</taxon>
        <taxon>Viridothelium</taxon>
    </lineage>
</organism>
<feature type="compositionally biased region" description="Polar residues" evidence="1">
    <location>
        <begin position="28"/>
        <end position="42"/>
    </location>
</feature>
<keyword evidence="4" id="KW-1185">Reference proteome</keyword>
<feature type="compositionally biased region" description="Polar residues" evidence="1">
    <location>
        <begin position="1"/>
        <end position="13"/>
    </location>
</feature>
<accession>A0A6A6HNZ7</accession>
<dbReference type="AlphaFoldDB" id="A0A6A6HNZ7"/>
<proteinExistence type="predicted"/>
<dbReference type="EMBL" id="ML991772">
    <property type="protein sequence ID" value="KAF2239731.1"/>
    <property type="molecule type" value="Genomic_DNA"/>
</dbReference>
<feature type="transmembrane region" description="Helical" evidence="2">
    <location>
        <begin position="90"/>
        <end position="108"/>
    </location>
</feature>
<keyword evidence="2" id="KW-1133">Transmembrane helix</keyword>